<dbReference type="Pfam" id="PF00248">
    <property type="entry name" value="Aldo_ket_red"/>
    <property type="match status" value="1"/>
</dbReference>
<protein>
    <submittedName>
        <fullName evidence="6">Aldo-keto reductase family 1 member E1</fullName>
    </submittedName>
</protein>
<dbReference type="SUPFAM" id="SSF51430">
    <property type="entry name" value="NAD(P)-linked oxidoreductase"/>
    <property type="match status" value="1"/>
</dbReference>
<keyword evidence="7" id="KW-1185">Reference proteome</keyword>
<evidence type="ECO:0000256" key="3">
    <source>
        <dbReference type="PIRSR" id="PIRSR000097-2"/>
    </source>
</evidence>
<dbReference type="PANTHER" id="PTHR43827:SF13">
    <property type="entry name" value="ALDO_KETO REDUCTASE FAMILY PROTEIN"/>
    <property type="match status" value="1"/>
</dbReference>
<evidence type="ECO:0000256" key="2">
    <source>
        <dbReference type="PIRSR" id="PIRSR000097-1"/>
    </source>
</evidence>
<sequence>MTSAAPQPPLLAAKVKLANGWTIPQIFAGLYSMGRRTSSQTMKLALEAGYRGFDSAQVYQNEREVGTAINNFIASSKGRLSRGDFFFTTKLGTNSPDWDTARLSVTISLEVCTLGYIDLFLLHSPYGGTKARLASWEALEDAVIDGEIHSIGVCNYGVDHIEELMAAGPRIMPVVNQIESHPFNNQSAIREVCAKYGIRVQASVPLTRGKRLSDPTVVRLAESYKCTPAQLMIRWSLQQGMIPCPKSTRKERLWENANVAGFHITDEDMEVLNGLHDKHTTDWDPTEAP</sequence>
<dbReference type="Proteomes" id="UP000078544">
    <property type="component" value="Unassembled WGS sequence"/>
</dbReference>
<dbReference type="Gene3D" id="3.20.20.100">
    <property type="entry name" value="NADP-dependent oxidoreductase domain"/>
    <property type="match status" value="1"/>
</dbReference>
<dbReference type="PANTHER" id="PTHR43827">
    <property type="entry name" value="2,5-DIKETO-D-GLUCONIC ACID REDUCTASE"/>
    <property type="match status" value="1"/>
</dbReference>
<accession>A0A168BHI7</accession>
<dbReference type="InterPro" id="IPR023210">
    <property type="entry name" value="NADP_OxRdtase_dom"/>
</dbReference>
<gene>
    <name evidence="6" type="ORF">AAL_04549</name>
</gene>
<name>A0A168BHI7_9HYPO</name>
<dbReference type="PRINTS" id="PR00069">
    <property type="entry name" value="ALDKETRDTASE"/>
</dbReference>
<organism evidence="6 7">
    <name type="scientific">Moelleriella libera RCEF 2490</name>
    <dbReference type="NCBI Taxonomy" id="1081109"/>
    <lineage>
        <taxon>Eukaryota</taxon>
        <taxon>Fungi</taxon>
        <taxon>Dikarya</taxon>
        <taxon>Ascomycota</taxon>
        <taxon>Pezizomycotina</taxon>
        <taxon>Sordariomycetes</taxon>
        <taxon>Hypocreomycetidae</taxon>
        <taxon>Hypocreales</taxon>
        <taxon>Clavicipitaceae</taxon>
        <taxon>Moelleriella</taxon>
    </lineage>
</organism>
<dbReference type="FunFam" id="3.20.20.100:FF:000002">
    <property type="entry name" value="2,5-diketo-D-gluconic acid reductase A"/>
    <property type="match status" value="1"/>
</dbReference>
<feature type="binding site" evidence="3">
    <location>
        <position position="123"/>
    </location>
    <ligand>
        <name>substrate</name>
    </ligand>
</feature>
<evidence type="ECO:0000256" key="4">
    <source>
        <dbReference type="PIRSR" id="PIRSR000097-3"/>
    </source>
</evidence>
<reference evidence="6 7" key="1">
    <citation type="journal article" date="2016" name="Genome Biol. Evol.">
        <title>Divergent and convergent evolution of fungal pathogenicity.</title>
        <authorList>
            <person name="Shang Y."/>
            <person name="Xiao G."/>
            <person name="Zheng P."/>
            <person name="Cen K."/>
            <person name="Zhan S."/>
            <person name="Wang C."/>
        </authorList>
    </citation>
    <scope>NUCLEOTIDE SEQUENCE [LARGE SCALE GENOMIC DNA]</scope>
    <source>
        <strain evidence="6 7">RCEF 2490</strain>
    </source>
</reference>
<dbReference type="InterPro" id="IPR020471">
    <property type="entry name" value="AKR"/>
</dbReference>
<feature type="domain" description="NADP-dependent oxidoreductase" evidence="5">
    <location>
        <begin position="35"/>
        <end position="274"/>
    </location>
</feature>
<dbReference type="PIRSF" id="PIRSF000097">
    <property type="entry name" value="AKR"/>
    <property type="match status" value="1"/>
</dbReference>
<dbReference type="STRING" id="1081109.A0A168BHI7"/>
<dbReference type="CDD" id="cd19071">
    <property type="entry name" value="AKR_AKR1-5-like"/>
    <property type="match status" value="1"/>
</dbReference>
<dbReference type="GO" id="GO:0016616">
    <property type="term" value="F:oxidoreductase activity, acting on the CH-OH group of donors, NAD or NADP as acceptor"/>
    <property type="evidence" value="ECO:0007669"/>
    <property type="project" value="UniProtKB-ARBA"/>
</dbReference>
<evidence type="ECO:0000313" key="7">
    <source>
        <dbReference type="Proteomes" id="UP000078544"/>
    </source>
</evidence>
<evidence type="ECO:0000256" key="1">
    <source>
        <dbReference type="ARBA" id="ARBA00023002"/>
    </source>
</evidence>
<evidence type="ECO:0000259" key="5">
    <source>
        <dbReference type="Pfam" id="PF00248"/>
    </source>
</evidence>
<proteinExistence type="predicted"/>
<dbReference type="AlphaFoldDB" id="A0A168BHI7"/>
<evidence type="ECO:0000313" key="6">
    <source>
        <dbReference type="EMBL" id="KZZ95318.1"/>
    </source>
</evidence>
<feature type="active site" description="Proton donor" evidence="2">
    <location>
        <position position="59"/>
    </location>
</feature>
<keyword evidence="1" id="KW-0560">Oxidoreductase</keyword>
<dbReference type="EMBL" id="AZGY01000009">
    <property type="protein sequence ID" value="KZZ95318.1"/>
    <property type="molecule type" value="Genomic_DNA"/>
</dbReference>
<comment type="caution">
    <text evidence="6">The sequence shown here is derived from an EMBL/GenBank/DDBJ whole genome shotgun (WGS) entry which is preliminary data.</text>
</comment>
<feature type="site" description="Lowers pKa of active site Tyr" evidence="4">
    <location>
        <position position="90"/>
    </location>
</feature>
<dbReference type="OrthoDB" id="416253at2759"/>
<dbReference type="InterPro" id="IPR036812">
    <property type="entry name" value="NAD(P)_OxRdtase_dom_sf"/>
</dbReference>